<evidence type="ECO:0000313" key="8">
    <source>
        <dbReference type="EMBL" id="RGC34059.1"/>
    </source>
</evidence>
<dbReference type="GeneID" id="93335091"/>
<dbReference type="InterPro" id="IPR006059">
    <property type="entry name" value="SBP"/>
</dbReference>
<keyword evidence="1" id="KW-1003">Cell membrane</keyword>
<organism evidence="8 9">
    <name type="scientific">Hungatella hathewayi</name>
    <dbReference type="NCBI Taxonomy" id="154046"/>
    <lineage>
        <taxon>Bacteria</taxon>
        <taxon>Bacillati</taxon>
        <taxon>Bacillota</taxon>
        <taxon>Clostridia</taxon>
        <taxon>Lachnospirales</taxon>
        <taxon>Lachnospiraceae</taxon>
        <taxon>Hungatella</taxon>
    </lineage>
</organism>
<feature type="chain" id="PRO_5017556306" evidence="7">
    <location>
        <begin position="28"/>
        <end position="450"/>
    </location>
</feature>
<dbReference type="EMBL" id="QVIA01000004">
    <property type="protein sequence ID" value="RGC34059.1"/>
    <property type="molecule type" value="Genomic_DNA"/>
</dbReference>
<reference evidence="8 9" key="1">
    <citation type="submission" date="2018-08" db="EMBL/GenBank/DDBJ databases">
        <title>A genome reference for cultivated species of the human gut microbiota.</title>
        <authorList>
            <person name="Zou Y."/>
            <person name="Xue W."/>
            <person name="Luo G."/>
        </authorList>
    </citation>
    <scope>NUCLEOTIDE SEQUENCE [LARGE SCALE GENOMIC DNA]</scope>
    <source>
        <strain evidence="8 9">AF19-21</strain>
    </source>
</reference>
<keyword evidence="2 7" id="KW-0732">Signal</keyword>
<sequence length="450" mass="50965">MGKRMMSVLLVLAILAGCLVGCGNSGEAESNKKENENSVTEQEKASSDVTLTIMASQDWVYDAEKELGRKFEEETGIKVDYQIVPYDQYFSLLMTKLNSGEGPDIFGGQSGTFDLVSQYNIEKNAVELTDEPWVAAYDKFAKEQTSVGDKLYGATYTDVSVDFYVVYNKKIYEKYNLTEPNTFAEFETNCQVLMDNGVLPFFEPCGDGWHHVMWFCEIGGKYEDIYPDIVNQLNENQTTFAEIPEFKLVLEQVKGLADKGYFGDNYLSDEYTDLPSALGSGEFAMTMCKPGTVAEIVAASNGTYTEEDFGFFLIPTLDNDVLNMHPCGPSRFIYSGSKHIEEAKQYLEYITQKESIQYMIDNEGKIENLPYEVGQTPSYSQYTQDFLDSFEKAGTVFQDSIKYLNPQWTELGQDMVSMFIDDMTPQQVLERIDARRETQAKAAKDENWNK</sequence>
<keyword evidence="4" id="KW-0564">Palmitate</keyword>
<evidence type="ECO:0000256" key="2">
    <source>
        <dbReference type="ARBA" id="ARBA00022729"/>
    </source>
</evidence>
<dbReference type="Gene3D" id="3.40.190.10">
    <property type="entry name" value="Periplasmic binding protein-like II"/>
    <property type="match status" value="2"/>
</dbReference>
<gene>
    <name evidence="8" type="ORF">DWX41_04650</name>
</gene>
<dbReference type="Proteomes" id="UP000261111">
    <property type="component" value="Unassembled WGS sequence"/>
</dbReference>
<proteinExistence type="predicted"/>
<evidence type="ECO:0000256" key="3">
    <source>
        <dbReference type="ARBA" id="ARBA00023136"/>
    </source>
</evidence>
<dbReference type="AlphaFoldDB" id="A0A3E2WZJ4"/>
<accession>A0A3E2WZJ4</accession>
<evidence type="ECO:0000256" key="5">
    <source>
        <dbReference type="ARBA" id="ARBA00023288"/>
    </source>
</evidence>
<feature type="compositionally biased region" description="Basic and acidic residues" evidence="6">
    <location>
        <begin position="29"/>
        <end position="45"/>
    </location>
</feature>
<keyword evidence="5" id="KW-0449">Lipoprotein</keyword>
<evidence type="ECO:0000256" key="6">
    <source>
        <dbReference type="SAM" id="MobiDB-lite"/>
    </source>
</evidence>
<protein>
    <submittedName>
        <fullName evidence="8">Carbohydrate ABC transporter substrate-binding protein</fullName>
    </submittedName>
</protein>
<keyword evidence="3" id="KW-0472">Membrane</keyword>
<evidence type="ECO:0000256" key="4">
    <source>
        <dbReference type="ARBA" id="ARBA00023139"/>
    </source>
</evidence>
<dbReference type="PANTHER" id="PTHR43649:SF33">
    <property type="entry name" value="POLYGALACTURONAN_RHAMNOGALACTURONAN-BINDING PROTEIN YTCQ"/>
    <property type="match status" value="1"/>
</dbReference>
<dbReference type="SUPFAM" id="SSF53850">
    <property type="entry name" value="Periplasmic binding protein-like II"/>
    <property type="match status" value="1"/>
</dbReference>
<feature type="signal peptide" evidence="7">
    <location>
        <begin position="1"/>
        <end position="27"/>
    </location>
</feature>
<feature type="region of interest" description="Disordered" evidence="6">
    <location>
        <begin position="26"/>
        <end position="45"/>
    </location>
</feature>
<dbReference type="InterPro" id="IPR050490">
    <property type="entry name" value="Bact_solute-bd_prot1"/>
</dbReference>
<evidence type="ECO:0000313" key="9">
    <source>
        <dbReference type="Proteomes" id="UP000261111"/>
    </source>
</evidence>
<dbReference type="Pfam" id="PF01547">
    <property type="entry name" value="SBP_bac_1"/>
    <property type="match status" value="1"/>
</dbReference>
<dbReference type="PANTHER" id="PTHR43649">
    <property type="entry name" value="ARABINOSE-BINDING PROTEIN-RELATED"/>
    <property type="match status" value="1"/>
</dbReference>
<comment type="caution">
    <text evidence="8">The sequence shown here is derived from an EMBL/GenBank/DDBJ whole genome shotgun (WGS) entry which is preliminary data.</text>
</comment>
<name>A0A3E2WZJ4_9FIRM</name>
<evidence type="ECO:0000256" key="1">
    <source>
        <dbReference type="ARBA" id="ARBA00022475"/>
    </source>
</evidence>
<dbReference type="RefSeq" id="WP_025656727.1">
    <property type="nucleotide sequence ID" value="NZ_QVIA01000004.1"/>
</dbReference>
<evidence type="ECO:0000256" key="7">
    <source>
        <dbReference type="SAM" id="SignalP"/>
    </source>
</evidence>
<dbReference type="PROSITE" id="PS51257">
    <property type="entry name" value="PROKAR_LIPOPROTEIN"/>
    <property type="match status" value="1"/>
</dbReference>